<sequence length="328" mass="37479">MSTFTQQVIRVNWEGDGLNEEVLRQIYTPYGLNNLTFEKADLERKTYSAIITFKNQQQVQYAQERTDGFIIGQSILEAVILNLPQQLPPPALSQQKEAHIQFIFEEDAQEAVQRLNGKTIEGQIIDISYKLISKQQQRALHQNPRPNLGSVQPPQADDDERCLLIFDISPSMTAKELELVFLGFNLERCVILINQAINQPQQAEAYFSTVEDAYQALVQVRGIHIDGKKTPLVGIVQFSNEEDARNAMKRLQGKKIEEFPVDIQYADINGFINKPLQKPISDPYDMFTLKEQLDINKLIQMTQCDKSKAIEIYLANNKDLNEAINSMF</sequence>
<evidence type="ECO:0000256" key="3">
    <source>
        <dbReference type="PROSITE-ProRule" id="PRU00176"/>
    </source>
</evidence>
<dbReference type="Proteomes" id="UP000324800">
    <property type="component" value="Unassembled WGS sequence"/>
</dbReference>
<dbReference type="Gene3D" id="3.30.70.330">
    <property type="match status" value="2"/>
</dbReference>
<dbReference type="InterPro" id="IPR035979">
    <property type="entry name" value="RBD_domain_sf"/>
</dbReference>
<evidence type="ECO:0000256" key="2">
    <source>
        <dbReference type="ARBA" id="ARBA00022884"/>
    </source>
</evidence>
<feature type="domain" description="RRM" evidence="4">
    <location>
        <begin position="161"/>
        <end position="268"/>
    </location>
</feature>
<evidence type="ECO:0000313" key="5">
    <source>
        <dbReference type="EMBL" id="KAA6388431.1"/>
    </source>
</evidence>
<name>A0A5J4W0G2_9EUKA</name>
<organism evidence="5 6">
    <name type="scientific">Streblomastix strix</name>
    <dbReference type="NCBI Taxonomy" id="222440"/>
    <lineage>
        <taxon>Eukaryota</taxon>
        <taxon>Metamonada</taxon>
        <taxon>Preaxostyla</taxon>
        <taxon>Oxymonadida</taxon>
        <taxon>Streblomastigidae</taxon>
        <taxon>Streblomastix</taxon>
    </lineage>
</organism>
<dbReference type="PROSITE" id="PS50102">
    <property type="entry name" value="RRM"/>
    <property type="match status" value="1"/>
</dbReference>
<keyword evidence="2 3" id="KW-0694">RNA-binding</keyword>
<dbReference type="EMBL" id="SNRW01003987">
    <property type="protein sequence ID" value="KAA6388431.1"/>
    <property type="molecule type" value="Genomic_DNA"/>
</dbReference>
<comment type="caution">
    <text evidence="5">The sequence shown here is derived from an EMBL/GenBank/DDBJ whole genome shotgun (WGS) entry which is preliminary data.</text>
</comment>
<gene>
    <name evidence="5" type="ORF">EZS28_016041</name>
</gene>
<dbReference type="SMART" id="SM00360">
    <property type="entry name" value="RRM"/>
    <property type="match status" value="2"/>
</dbReference>
<protein>
    <recommendedName>
        <fullName evidence="4">RRM domain-containing protein</fullName>
    </recommendedName>
</protein>
<evidence type="ECO:0000256" key="1">
    <source>
        <dbReference type="ARBA" id="ARBA00022737"/>
    </source>
</evidence>
<dbReference type="InterPro" id="IPR000504">
    <property type="entry name" value="RRM_dom"/>
</dbReference>
<keyword evidence="1" id="KW-0677">Repeat</keyword>
<accession>A0A5J4W0G2</accession>
<dbReference type="InterPro" id="IPR012677">
    <property type="entry name" value="Nucleotide-bd_a/b_plait_sf"/>
</dbReference>
<dbReference type="GO" id="GO:0003723">
    <property type="term" value="F:RNA binding"/>
    <property type="evidence" value="ECO:0007669"/>
    <property type="project" value="UniProtKB-UniRule"/>
</dbReference>
<reference evidence="5 6" key="1">
    <citation type="submission" date="2019-03" db="EMBL/GenBank/DDBJ databases">
        <title>Single cell metagenomics reveals metabolic interactions within the superorganism composed of flagellate Streblomastix strix and complex community of Bacteroidetes bacteria on its surface.</title>
        <authorList>
            <person name="Treitli S.C."/>
            <person name="Kolisko M."/>
            <person name="Husnik F."/>
            <person name="Keeling P."/>
            <person name="Hampl V."/>
        </authorList>
    </citation>
    <scope>NUCLEOTIDE SEQUENCE [LARGE SCALE GENOMIC DNA]</scope>
    <source>
        <strain evidence="5">ST1C</strain>
    </source>
</reference>
<proteinExistence type="predicted"/>
<evidence type="ECO:0000259" key="4">
    <source>
        <dbReference type="PROSITE" id="PS50102"/>
    </source>
</evidence>
<dbReference type="AlphaFoldDB" id="A0A5J4W0G2"/>
<evidence type="ECO:0000313" key="6">
    <source>
        <dbReference type="Proteomes" id="UP000324800"/>
    </source>
</evidence>
<dbReference type="PANTHER" id="PTHR24012">
    <property type="entry name" value="RNA BINDING PROTEIN"/>
    <property type="match status" value="1"/>
</dbReference>
<dbReference type="SUPFAM" id="SSF54928">
    <property type="entry name" value="RNA-binding domain, RBD"/>
    <property type="match status" value="2"/>
</dbReference>